<name>A0A9P7SX20_9HYPO</name>
<feature type="compositionally biased region" description="Polar residues" evidence="1">
    <location>
        <begin position="95"/>
        <end position="114"/>
    </location>
</feature>
<sequence length="331" mass="36521">MHRKAYPHIHQPPQFYDSLPKVLLTRQALLEVDRRNRQKPSLGPVVSQIRTASVTNSTGKGSDALARIASSGGPDLRHLRGSQYWETLTYTMASLPTSSSAGRPSESTEPTTVGTKKRTKKSSAYDGNFQRLCIENNIYPPLYVFSDKTQSPAPKNFNAILEALEGYRESVTSSIISEKAFDQFRLDSTTRSERTLTWSVIPLIVGSGGIRSLGSLPFNNLASLTNERTVNPAPDFFDGAQFNSLDDEVREALDKIVVPIAPNNDENTLLIAPNLFLELKSVSGDLRTAEAQVMLDGAHGAVIMNSLQNYLLDEPMYDDNAYTFSAIFREG</sequence>
<feature type="region of interest" description="Disordered" evidence="1">
    <location>
        <begin position="95"/>
        <end position="122"/>
    </location>
</feature>
<organism evidence="2 3">
    <name type="scientific">Claviceps pusilla</name>
    <dbReference type="NCBI Taxonomy" id="123648"/>
    <lineage>
        <taxon>Eukaryota</taxon>
        <taxon>Fungi</taxon>
        <taxon>Dikarya</taxon>
        <taxon>Ascomycota</taxon>
        <taxon>Pezizomycotina</taxon>
        <taxon>Sordariomycetes</taxon>
        <taxon>Hypocreomycetidae</taxon>
        <taxon>Hypocreales</taxon>
        <taxon>Clavicipitaceae</taxon>
        <taxon>Claviceps</taxon>
    </lineage>
</organism>
<keyword evidence="3" id="KW-1185">Reference proteome</keyword>
<protein>
    <submittedName>
        <fullName evidence="2">Uncharacterized protein</fullName>
    </submittedName>
</protein>
<reference evidence="2" key="1">
    <citation type="journal article" date="2020" name="bioRxiv">
        <title>Whole genome comparisons of ergot fungi reveals the divergence and evolution of species within the genus Claviceps are the result of varying mechanisms driving genome evolution and host range expansion.</title>
        <authorList>
            <person name="Wyka S.A."/>
            <person name="Mondo S.J."/>
            <person name="Liu M."/>
            <person name="Dettman J."/>
            <person name="Nalam V."/>
            <person name="Broders K.D."/>
        </authorList>
    </citation>
    <scope>NUCLEOTIDE SEQUENCE</scope>
    <source>
        <strain evidence="2">CCC 602</strain>
    </source>
</reference>
<dbReference type="OrthoDB" id="5336565at2759"/>
<evidence type="ECO:0000313" key="3">
    <source>
        <dbReference type="Proteomes" id="UP000748025"/>
    </source>
</evidence>
<dbReference type="AlphaFoldDB" id="A0A9P7SX20"/>
<dbReference type="EMBL" id="SRPW01002882">
    <property type="protein sequence ID" value="KAG5989808.1"/>
    <property type="molecule type" value="Genomic_DNA"/>
</dbReference>
<evidence type="ECO:0000256" key="1">
    <source>
        <dbReference type="SAM" id="MobiDB-lite"/>
    </source>
</evidence>
<evidence type="ECO:0000313" key="2">
    <source>
        <dbReference type="EMBL" id="KAG5989808.1"/>
    </source>
</evidence>
<gene>
    <name evidence="2" type="ORF">E4U43_004429</name>
</gene>
<accession>A0A9P7SX20</accession>
<feature type="non-terminal residue" evidence="2">
    <location>
        <position position="331"/>
    </location>
</feature>
<proteinExistence type="predicted"/>
<dbReference type="Proteomes" id="UP000748025">
    <property type="component" value="Unassembled WGS sequence"/>
</dbReference>
<comment type="caution">
    <text evidence="2">The sequence shown here is derived from an EMBL/GenBank/DDBJ whole genome shotgun (WGS) entry which is preliminary data.</text>
</comment>